<dbReference type="AlphaFoldDB" id="A0A1M4TEF5"/>
<reference evidence="1 2" key="1">
    <citation type="submission" date="2016-11" db="EMBL/GenBank/DDBJ databases">
        <authorList>
            <person name="Jaros S."/>
            <person name="Januszkiewicz K."/>
            <person name="Wedrychowicz H."/>
        </authorList>
    </citation>
    <scope>NUCLEOTIDE SEQUENCE [LARGE SCALE GENOMIC DNA]</scope>
    <source>
        <strain evidence="1 2">DSM 26883</strain>
    </source>
</reference>
<proteinExistence type="predicted"/>
<keyword evidence="2" id="KW-1185">Reference proteome</keyword>
<evidence type="ECO:0000313" key="2">
    <source>
        <dbReference type="Proteomes" id="UP000184436"/>
    </source>
</evidence>
<evidence type="ECO:0000313" key="1">
    <source>
        <dbReference type="EMBL" id="SHE42882.1"/>
    </source>
</evidence>
<sequence length="35" mass="4484">MTFIKYLMQVSENQIRTLLFKDKRKEKYHKRRLLK</sequence>
<dbReference type="Proteomes" id="UP000184436">
    <property type="component" value="Unassembled WGS sequence"/>
</dbReference>
<dbReference type="EMBL" id="FQVD01000002">
    <property type="protein sequence ID" value="SHE42882.1"/>
    <property type="molecule type" value="Genomic_DNA"/>
</dbReference>
<name>A0A1M4TEF5_9BACE</name>
<gene>
    <name evidence="1" type="ORF">SAMN05444349_10297</name>
</gene>
<accession>A0A1M4TEF5</accession>
<protein>
    <submittedName>
        <fullName evidence="1">Uncharacterized protein</fullName>
    </submittedName>
</protein>
<organism evidence="1 2">
    <name type="scientific">Bacteroides faecichinchillae</name>
    <dbReference type="NCBI Taxonomy" id="871325"/>
    <lineage>
        <taxon>Bacteria</taxon>
        <taxon>Pseudomonadati</taxon>
        <taxon>Bacteroidota</taxon>
        <taxon>Bacteroidia</taxon>
        <taxon>Bacteroidales</taxon>
        <taxon>Bacteroidaceae</taxon>
        <taxon>Bacteroides</taxon>
    </lineage>
</organism>